<dbReference type="EMBL" id="MSYM01000011">
    <property type="protein sequence ID" value="OLP06931.1"/>
    <property type="molecule type" value="Genomic_DNA"/>
</dbReference>
<reference evidence="3 4" key="1">
    <citation type="submission" date="2017-01" db="EMBL/GenBank/DDBJ databases">
        <title>Genome sequence of Rhodoferax antarcticus ANT.BR, a psychrophilic purple nonsulfur bacterium from an Antarctic microbial mat.</title>
        <authorList>
            <person name="Baker J."/>
            <person name="Riester C."/>
            <person name="Skinner B."/>
            <person name="Newell A."/>
            <person name="Swingley W."/>
            <person name="Madigan M."/>
            <person name="Jung D."/>
            <person name="Asao M."/>
            <person name="Chen M."/>
            <person name="Loughlin P."/>
            <person name="Pan H."/>
            <person name="Lin S."/>
            <person name="Li N."/>
            <person name="Shaw J."/>
            <person name="Prado M."/>
            <person name="Sherman C."/>
            <person name="Li X."/>
            <person name="Tang J."/>
            <person name="Blankenship R."/>
            <person name="Zhao T."/>
            <person name="Touchman J."/>
            <person name="Sattley M."/>
        </authorList>
    </citation>
    <scope>NUCLEOTIDE SEQUENCE [LARGE SCALE GENOMIC DNA]</scope>
    <source>
        <strain evidence="3 4">ANT.BR</strain>
    </source>
</reference>
<dbReference type="InterPro" id="IPR002737">
    <property type="entry name" value="MEMO1_fam"/>
</dbReference>
<name>A0A1Q8YFV6_9BURK</name>
<protein>
    <recommendedName>
        <fullName evidence="2">MEMO1 family protein BLL52_1677</fullName>
    </recommendedName>
</protein>
<accession>A0A1Q8YFV6</accession>
<dbReference type="PANTHER" id="PTHR11060">
    <property type="entry name" value="PROTEIN MEMO1"/>
    <property type="match status" value="1"/>
</dbReference>
<evidence type="ECO:0000313" key="3">
    <source>
        <dbReference type="EMBL" id="OLP06931.1"/>
    </source>
</evidence>
<sequence>MHAVRQPAVAGAFYPQQGAVLAQDIRTFLAGVPADADTPAATPKAIIVPHAGYIYSGSTAALAYAQLAAVRHSIRRVVLLGPAHRVALRGLALPGDDFLATPLGEIEVDQAAVTQLAKLPQVVVSRSVHAQEHSLEVQLPFLQTVLNDFKLVPLVVGDASPAEVAEVLELLWGGPETLLVISSDLSHFLPYRTARQVDRQTAQAILDLRGPVSHHQACGGTPINGLLLAARQHGLQPHLLGMCNSGDTAGDKDRVVGYAAVAFIQEPSHAH</sequence>
<dbReference type="Proteomes" id="UP000185911">
    <property type="component" value="Unassembled WGS sequence"/>
</dbReference>
<dbReference type="STRING" id="81479.RA876_02825"/>
<dbReference type="Gene3D" id="3.40.830.10">
    <property type="entry name" value="LigB-like"/>
    <property type="match status" value="1"/>
</dbReference>
<proteinExistence type="inferred from homology"/>
<gene>
    <name evidence="3" type="ORF">BLL52_1677</name>
</gene>
<dbReference type="CDD" id="cd07361">
    <property type="entry name" value="MEMO_like"/>
    <property type="match status" value="1"/>
</dbReference>
<keyword evidence="4" id="KW-1185">Reference proteome</keyword>
<organism evidence="3 4">
    <name type="scientific">Rhodoferax antarcticus ANT.BR</name>
    <dbReference type="NCBI Taxonomy" id="1111071"/>
    <lineage>
        <taxon>Bacteria</taxon>
        <taxon>Pseudomonadati</taxon>
        <taxon>Pseudomonadota</taxon>
        <taxon>Betaproteobacteria</taxon>
        <taxon>Burkholderiales</taxon>
        <taxon>Comamonadaceae</taxon>
        <taxon>Rhodoferax</taxon>
    </lineage>
</organism>
<dbReference type="Pfam" id="PF01875">
    <property type="entry name" value="Memo"/>
    <property type="match status" value="1"/>
</dbReference>
<comment type="caution">
    <text evidence="3">The sequence shown here is derived from an EMBL/GenBank/DDBJ whole genome shotgun (WGS) entry which is preliminary data.</text>
</comment>
<evidence type="ECO:0000256" key="1">
    <source>
        <dbReference type="ARBA" id="ARBA00006315"/>
    </source>
</evidence>
<dbReference type="AlphaFoldDB" id="A0A1Q8YFV6"/>
<dbReference type="NCBIfam" id="TIGR04336">
    <property type="entry name" value="AmmeMemoSam_B"/>
    <property type="match status" value="1"/>
</dbReference>
<dbReference type="PANTHER" id="PTHR11060:SF0">
    <property type="entry name" value="PROTEIN MEMO1"/>
    <property type="match status" value="1"/>
</dbReference>
<evidence type="ECO:0000313" key="4">
    <source>
        <dbReference type="Proteomes" id="UP000185911"/>
    </source>
</evidence>
<comment type="similarity">
    <text evidence="1 2">Belongs to the MEMO1 family.</text>
</comment>
<dbReference type="HAMAP" id="MF_00055">
    <property type="entry name" value="MEMO1"/>
    <property type="match status" value="1"/>
</dbReference>
<evidence type="ECO:0000256" key="2">
    <source>
        <dbReference type="HAMAP-Rule" id="MF_00055"/>
    </source>
</evidence>
<dbReference type="RefSeq" id="WP_075586083.1">
    <property type="nucleotide sequence ID" value="NZ_MSYM01000011.1"/>
</dbReference>